<organism evidence="4 5">
    <name type="scientific">Albidiferax ferrireducens (strain ATCC BAA-621 / DSM 15236 / T118)</name>
    <name type="common">Rhodoferax ferrireducens</name>
    <dbReference type="NCBI Taxonomy" id="338969"/>
    <lineage>
        <taxon>Bacteria</taxon>
        <taxon>Pseudomonadati</taxon>
        <taxon>Pseudomonadota</taxon>
        <taxon>Betaproteobacteria</taxon>
        <taxon>Burkholderiales</taxon>
        <taxon>Comamonadaceae</taxon>
        <taxon>Rhodoferax</taxon>
    </lineage>
</organism>
<evidence type="ECO:0000313" key="4">
    <source>
        <dbReference type="EMBL" id="ABD71357.1"/>
    </source>
</evidence>
<accession>Q21S96</accession>
<dbReference type="InterPro" id="IPR016035">
    <property type="entry name" value="Acyl_Trfase/lysoPLipase"/>
</dbReference>
<dbReference type="GO" id="GO:0016042">
    <property type="term" value="P:lipid catabolic process"/>
    <property type="evidence" value="ECO:0007669"/>
    <property type="project" value="UniProtKB-UniRule"/>
</dbReference>
<dbReference type="InterPro" id="IPR002641">
    <property type="entry name" value="PNPLA_dom"/>
</dbReference>
<dbReference type="AlphaFoldDB" id="Q21S96"/>
<feature type="active site" description="Nucleophile" evidence="2">
    <location>
        <position position="60"/>
    </location>
</feature>
<dbReference type="STRING" id="338969.Rfer_3655"/>
<sequence length="296" mass="31502">MPIESVSQHQANRACAATRSLHFENVVFAGGGNRCFWQAGFWSVAAVALKLAPSGVVAVSAGSAIACALFAGTFEACFTGYKRAVAENVHNLYLRNLLREQPIFPHGDIYRDAILGSIDEQALSRLHQGPKISVLISYPPPWACAHMAMLLGMLAYGLKACNKDAVHSLTGQRVGFRPLFISVQECVTPGDLADLIIASSCVPPLTPQARRNGIALLDGSLVSNVPIEGVANNAGETLVLLTRHFDKLPSIPGRTYVQPSQPVPVGAWDYTNDTAVQCAFDLGRRDGDAFCAAAGA</sequence>
<keyword evidence="2" id="KW-0378">Hydrolase</keyword>
<dbReference type="eggNOG" id="COG1752">
    <property type="taxonomic scope" value="Bacteria"/>
</dbReference>
<evidence type="ECO:0000256" key="2">
    <source>
        <dbReference type="PROSITE-ProRule" id="PRU01161"/>
    </source>
</evidence>
<keyword evidence="1 2" id="KW-0443">Lipid metabolism</keyword>
<dbReference type="GO" id="GO:0016787">
    <property type="term" value="F:hydrolase activity"/>
    <property type="evidence" value="ECO:0007669"/>
    <property type="project" value="UniProtKB-UniRule"/>
</dbReference>
<dbReference type="Proteomes" id="UP000008332">
    <property type="component" value="Chromosome"/>
</dbReference>
<feature type="domain" description="PNPLA" evidence="3">
    <location>
        <begin position="26"/>
        <end position="231"/>
    </location>
</feature>
<evidence type="ECO:0000259" key="3">
    <source>
        <dbReference type="PROSITE" id="PS51635"/>
    </source>
</evidence>
<dbReference type="RefSeq" id="WP_011465920.1">
    <property type="nucleotide sequence ID" value="NC_007908.1"/>
</dbReference>
<dbReference type="HOGENOM" id="CLU_930250_0_0_4"/>
<protein>
    <submittedName>
        <fullName evidence="4">Patatin</fullName>
    </submittedName>
</protein>
<feature type="active site" description="Proton acceptor" evidence="2">
    <location>
        <position position="218"/>
    </location>
</feature>
<dbReference type="Pfam" id="PF01734">
    <property type="entry name" value="Patatin"/>
    <property type="match status" value="1"/>
</dbReference>
<dbReference type="PROSITE" id="PS51635">
    <property type="entry name" value="PNPLA"/>
    <property type="match status" value="1"/>
</dbReference>
<dbReference type="OrthoDB" id="5508529at2"/>
<dbReference type="EMBL" id="CP000267">
    <property type="protein sequence ID" value="ABD71357.1"/>
    <property type="molecule type" value="Genomic_DNA"/>
</dbReference>
<proteinExistence type="predicted"/>
<gene>
    <name evidence="4" type="ordered locus">Rfer_3655</name>
</gene>
<comment type="caution">
    <text evidence="2">Lacks conserved residue(s) required for the propagation of feature annotation.</text>
</comment>
<keyword evidence="2" id="KW-0442">Lipid degradation</keyword>
<dbReference type="SUPFAM" id="SSF52151">
    <property type="entry name" value="FabD/lysophospholipase-like"/>
    <property type="match status" value="1"/>
</dbReference>
<reference evidence="5" key="1">
    <citation type="submission" date="2006-02" db="EMBL/GenBank/DDBJ databases">
        <title>Complete sequence of chromosome of Rhodoferax ferrireducens DSM 15236.</title>
        <authorList>
            <person name="Copeland A."/>
            <person name="Lucas S."/>
            <person name="Lapidus A."/>
            <person name="Barry K."/>
            <person name="Detter J.C."/>
            <person name="Glavina del Rio T."/>
            <person name="Hammon N."/>
            <person name="Israni S."/>
            <person name="Pitluck S."/>
            <person name="Brettin T."/>
            <person name="Bruce D."/>
            <person name="Han C."/>
            <person name="Tapia R."/>
            <person name="Gilna P."/>
            <person name="Kiss H."/>
            <person name="Schmutz J."/>
            <person name="Larimer F."/>
            <person name="Land M."/>
            <person name="Kyrpides N."/>
            <person name="Ivanova N."/>
            <person name="Richardson P."/>
        </authorList>
    </citation>
    <scope>NUCLEOTIDE SEQUENCE [LARGE SCALE GENOMIC DNA]</scope>
    <source>
        <strain evidence="5">ATCC BAA-621 / DSM 15236 / T118</strain>
    </source>
</reference>
<evidence type="ECO:0000256" key="1">
    <source>
        <dbReference type="ARBA" id="ARBA00023098"/>
    </source>
</evidence>
<name>Q21S96_ALBFT</name>
<evidence type="ECO:0000313" key="5">
    <source>
        <dbReference type="Proteomes" id="UP000008332"/>
    </source>
</evidence>
<dbReference type="KEGG" id="rfr:Rfer_3655"/>
<keyword evidence="5" id="KW-1185">Reference proteome</keyword>